<dbReference type="OrthoDB" id="9780579at2"/>
<reference evidence="1 2" key="1">
    <citation type="submission" date="2018-03" db="EMBL/GenBank/DDBJ databases">
        <title>Arenimonas caeni sp. nov., isolated from activated sludge.</title>
        <authorList>
            <person name="Liu H."/>
        </authorList>
    </citation>
    <scope>NUCLEOTIDE SEQUENCE [LARGE SCALE GENOMIC DNA]</scope>
    <source>
        <strain evidence="2">z29</strain>
    </source>
</reference>
<dbReference type="EMBL" id="PVLF01000022">
    <property type="protein sequence ID" value="PRH81535.1"/>
    <property type="molecule type" value="Genomic_DNA"/>
</dbReference>
<comment type="caution">
    <text evidence="1">The sequence shown here is derived from an EMBL/GenBank/DDBJ whole genome shotgun (WGS) entry which is preliminary data.</text>
</comment>
<accession>A0A2P6M6H6</accession>
<dbReference type="InterPro" id="IPR021890">
    <property type="entry name" value="DUF3501"/>
</dbReference>
<sequence length="221" mass="24419">MGEHRAPERRLALHARSHLRLVHSGATAPRARKLTAADLLPLDDYLHEREAFRQRVLAHRARRQARLDSQVLLLFEDRLTVLWQVQEALRIERVFEPHAIEAELEAWNSLLPDGGNLKATMLVEPGDAVAHEHALARLGGIERRVHAGVAGFEPIPAQADAPEGLPSGEVGVFFLRFEFPPAQRLALHAGAALGLGIDDDRLRVGLVLPEDTRTALLADFG</sequence>
<dbReference type="RefSeq" id="WP_106991276.1">
    <property type="nucleotide sequence ID" value="NZ_KZ679098.1"/>
</dbReference>
<dbReference type="Proteomes" id="UP000241736">
    <property type="component" value="Unassembled WGS sequence"/>
</dbReference>
<name>A0A2P6M6H6_9GAMM</name>
<dbReference type="Pfam" id="PF12007">
    <property type="entry name" value="DUF3501"/>
    <property type="match status" value="1"/>
</dbReference>
<keyword evidence="2" id="KW-1185">Reference proteome</keyword>
<organism evidence="1 2">
    <name type="scientific">Arenimonas caeni</name>
    <dbReference type="NCBI Taxonomy" id="2058085"/>
    <lineage>
        <taxon>Bacteria</taxon>
        <taxon>Pseudomonadati</taxon>
        <taxon>Pseudomonadota</taxon>
        <taxon>Gammaproteobacteria</taxon>
        <taxon>Lysobacterales</taxon>
        <taxon>Lysobacteraceae</taxon>
        <taxon>Arenimonas</taxon>
    </lineage>
</organism>
<evidence type="ECO:0000313" key="1">
    <source>
        <dbReference type="EMBL" id="PRH81535.1"/>
    </source>
</evidence>
<gene>
    <name evidence="1" type="ORF">C6N40_12020</name>
</gene>
<dbReference type="AlphaFoldDB" id="A0A2P6M6H6"/>
<evidence type="ECO:0000313" key="2">
    <source>
        <dbReference type="Proteomes" id="UP000241736"/>
    </source>
</evidence>
<protein>
    <submittedName>
        <fullName evidence="1">DUF3501 domain-containing protein</fullName>
    </submittedName>
</protein>
<proteinExistence type="predicted"/>